<comment type="caution">
    <text evidence="2">The sequence shown here is derived from an EMBL/GenBank/DDBJ whole genome shotgun (WGS) entry which is preliminary data.</text>
</comment>
<evidence type="ECO:0000313" key="3">
    <source>
        <dbReference type="Proteomes" id="UP000076874"/>
    </source>
</evidence>
<accession>A0A167RWV0</accession>
<dbReference type="EMBL" id="AZHD01000011">
    <property type="protein sequence ID" value="OAA59019.1"/>
    <property type="molecule type" value="Genomic_DNA"/>
</dbReference>
<protein>
    <submittedName>
        <fullName evidence="2">Uncharacterized protein</fullName>
    </submittedName>
</protein>
<evidence type="ECO:0000313" key="2">
    <source>
        <dbReference type="EMBL" id="OAA59019.1"/>
    </source>
</evidence>
<dbReference type="STRING" id="1081102.A0A167RWV0"/>
<feature type="transmembrane region" description="Helical" evidence="1">
    <location>
        <begin position="75"/>
        <end position="93"/>
    </location>
</feature>
<dbReference type="Proteomes" id="UP000076874">
    <property type="component" value="Unassembled WGS sequence"/>
</dbReference>
<dbReference type="OrthoDB" id="5139341at2759"/>
<reference evidence="2 3" key="1">
    <citation type="journal article" date="2016" name="Genome Biol. Evol.">
        <title>Divergent and convergent evolution of fungal pathogenicity.</title>
        <authorList>
            <person name="Shang Y."/>
            <person name="Xiao G."/>
            <person name="Zheng P."/>
            <person name="Cen K."/>
            <person name="Zhan S."/>
            <person name="Wang C."/>
        </authorList>
    </citation>
    <scope>NUCLEOTIDE SEQUENCE [LARGE SCALE GENOMIC DNA]</scope>
    <source>
        <strain evidence="2 3">RCEF 264</strain>
    </source>
</reference>
<sequence>MAALVPIWLSIVLLVLTGLSFMPQLARFWTGKGVRDISLFYVFFNLVSATEQFMFLLFFVPLFGDDPFFRRDRDLNDWLSFAQTALVLLMFLVL</sequence>
<keyword evidence="1" id="KW-0812">Transmembrane</keyword>
<organism evidence="2 3">
    <name type="scientific">Niveomyces insectorum RCEF 264</name>
    <dbReference type="NCBI Taxonomy" id="1081102"/>
    <lineage>
        <taxon>Eukaryota</taxon>
        <taxon>Fungi</taxon>
        <taxon>Dikarya</taxon>
        <taxon>Ascomycota</taxon>
        <taxon>Pezizomycotina</taxon>
        <taxon>Sordariomycetes</taxon>
        <taxon>Hypocreomycetidae</taxon>
        <taxon>Hypocreales</taxon>
        <taxon>Cordycipitaceae</taxon>
        <taxon>Niveomyces</taxon>
    </lineage>
</organism>
<feature type="transmembrane region" description="Helical" evidence="1">
    <location>
        <begin position="38"/>
        <end position="63"/>
    </location>
</feature>
<name>A0A167RWV0_9HYPO</name>
<keyword evidence="3" id="KW-1185">Reference proteome</keyword>
<keyword evidence="1" id="KW-1133">Transmembrane helix</keyword>
<evidence type="ECO:0000256" key="1">
    <source>
        <dbReference type="SAM" id="Phobius"/>
    </source>
</evidence>
<dbReference type="AlphaFoldDB" id="A0A167RWV0"/>
<proteinExistence type="predicted"/>
<gene>
    <name evidence="2" type="ORF">SPI_06221</name>
</gene>
<keyword evidence="1" id="KW-0472">Membrane</keyword>